<evidence type="ECO:0000256" key="1">
    <source>
        <dbReference type="SAM" id="SignalP"/>
    </source>
</evidence>
<gene>
    <name evidence="2" type="ORF">ACFOZ9_13895</name>
</gene>
<organism evidence="2 3">
    <name type="scientific">Deinococcus navajonensis</name>
    <dbReference type="NCBI Taxonomy" id="309884"/>
    <lineage>
        <taxon>Bacteria</taxon>
        <taxon>Thermotogati</taxon>
        <taxon>Deinococcota</taxon>
        <taxon>Deinococci</taxon>
        <taxon>Deinococcales</taxon>
        <taxon>Deinococcaceae</taxon>
        <taxon>Deinococcus</taxon>
    </lineage>
</organism>
<keyword evidence="1" id="KW-0732">Signal</keyword>
<name>A0ABV8XQY5_9DEIO</name>
<keyword evidence="3" id="KW-1185">Reference proteome</keyword>
<dbReference type="EMBL" id="JBHSEH010000020">
    <property type="protein sequence ID" value="MFC4427304.1"/>
    <property type="molecule type" value="Genomic_DNA"/>
</dbReference>
<feature type="chain" id="PRO_5045927453" evidence="1">
    <location>
        <begin position="20"/>
        <end position="343"/>
    </location>
</feature>
<proteinExistence type="predicted"/>
<dbReference type="Proteomes" id="UP001595998">
    <property type="component" value="Unassembled WGS sequence"/>
</dbReference>
<feature type="signal peptide" evidence="1">
    <location>
        <begin position="1"/>
        <end position="19"/>
    </location>
</feature>
<accession>A0ABV8XQY5</accession>
<comment type="caution">
    <text evidence="2">The sequence shown here is derived from an EMBL/GenBank/DDBJ whole genome shotgun (WGS) entry which is preliminary data.</text>
</comment>
<reference evidence="3" key="1">
    <citation type="journal article" date="2019" name="Int. J. Syst. Evol. Microbiol.">
        <title>The Global Catalogue of Microorganisms (GCM) 10K type strain sequencing project: providing services to taxonomists for standard genome sequencing and annotation.</title>
        <authorList>
            <consortium name="The Broad Institute Genomics Platform"/>
            <consortium name="The Broad Institute Genome Sequencing Center for Infectious Disease"/>
            <person name="Wu L."/>
            <person name="Ma J."/>
        </authorList>
    </citation>
    <scope>NUCLEOTIDE SEQUENCE [LARGE SCALE GENOMIC DNA]</scope>
    <source>
        <strain evidence="3">CCUG 56029</strain>
    </source>
</reference>
<evidence type="ECO:0000313" key="3">
    <source>
        <dbReference type="Proteomes" id="UP001595998"/>
    </source>
</evidence>
<dbReference type="RefSeq" id="WP_380040654.1">
    <property type="nucleotide sequence ID" value="NZ_JBHSEH010000020.1"/>
</dbReference>
<evidence type="ECO:0000313" key="2">
    <source>
        <dbReference type="EMBL" id="MFC4427304.1"/>
    </source>
</evidence>
<sequence>MPHFARWTAVLLVALSATAAAVDRIPGTQTYWSYKVDPITDVNKSFVTLYEVNDVIGDTALVVRCSNVERPDLWLYFKSKHQIVDPAATMSDGLPDVTMRLGTDPAISLPVAALTSTSDPDGTTDAYSLGVQGATVQRIVTGLNAGKRLVVRFNRESGGQPLTYTFSASGFAQAWQQVRGCGTRLPSPSASTPSVTITPPLASAAPAAAAPKFTSWYFTTCTDAASGQVRTSLLAGRAALCQLVIETIPNGARVVRAEFRYELAYREAGQTGKLILDSVDTWPATSSSVTRFRQEGSKLIFTLPLNVRARPERVYTSINVTATLFFDNGSSKKVYEPLPVALY</sequence>
<protein>
    <submittedName>
        <fullName evidence="2">Uncharacterized protein</fullName>
    </submittedName>
</protein>